<keyword evidence="2" id="KW-1185">Reference proteome</keyword>
<evidence type="ECO:0000313" key="2">
    <source>
        <dbReference type="Proteomes" id="UP001499852"/>
    </source>
</evidence>
<sequence>MKKKVYLGLTCPPLDFESLDLGNQAYLVKTYASLFAPFMLSFTRPTASKRYGEPWKAANGGLNFVINAQAEFEILAKSKLTEDEQISHFVALLRISISPEILCPFISNGPFLNAEDAVKADVTFYPYETESIYTRFTNAESKKVTESKSVWMRENWHSSMLFAGENKQYKLAVEILGKVQHFHSRGMALVAICGVLESFYLQNRSELSFRLALFIAAYLGNTGKDRISYFNTAKKVYAARSASAHSSEDCPVEPLLDAIHLLRLTVWAALSNKKLPKVEDLDVLLLNPQFDQF</sequence>
<dbReference type="EMBL" id="BAABIA010000004">
    <property type="protein sequence ID" value="GAA5140481.1"/>
    <property type="molecule type" value="Genomic_DNA"/>
</dbReference>
<organism evidence="1 2">
    <name type="scientific">Prosthecobacter algae</name>
    <dbReference type="NCBI Taxonomy" id="1144682"/>
    <lineage>
        <taxon>Bacteria</taxon>
        <taxon>Pseudomonadati</taxon>
        <taxon>Verrucomicrobiota</taxon>
        <taxon>Verrucomicrobiia</taxon>
        <taxon>Verrucomicrobiales</taxon>
        <taxon>Verrucomicrobiaceae</taxon>
        <taxon>Prosthecobacter</taxon>
    </lineage>
</organism>
<proteinExistence type="predicted"/>
<gene>
    <name evidence="1" type="ORF">GCM10023213_23140</name>
</gene>
<accession>A0ABP9P4I9</accession>
<dbReference type="RefSeq" id="WP_345736537.1">
    <property type="nucleotide sequence ID" value="NZ_BAABIA010000004.1"/>
</dbReference>
<comment type="caution">
    <text evidence="1">The sequence shown here is derived from an EMBL/GenBank/DDBJ whole genome shotgun (WGS) entry which is preliminary data.</text>
</comment>
<protein>
    <recommendedName>
        <fullName evidence="3">Apea-like HEPN domain-containing protein</fullName>
    </recommendedName>
</protein>
<dbReference type="Proteomes" id="UP001499852">
    <property type="component" value="Unassembled WGS sequence"/>
</dbReference>
<evidence type="ECO:0008006" key="3">
    <source>
        <dbReference type="Google" id="ProtNLM"/>
    </source>
</evidence>
<reference evidence="2" key="1">
    <citation type="journal article" date="2019" name="Int. J. Syst. Evol. Microbiol.">
        <title>The Global Catalogue of Microorganisms (GCM) 10K type strain sequencing project: providing services to taxonomists for standard genome sequencing and annotation.</title>
        <authorList>
            <consortium name="The Broad Institute Genomics Platform"/>
            <consortium name="The Broad Institute Genome Sequencing Center for Infectious Disease"/>
            <person name="Wu L."/>
            <person name="Ma J."/>
        </authorList>
    </citation>
    <scope>NUCLEOTIDE SEQUENCE [LARGE SCALE GENOMIC DNA]</scope>
    <source>
        <strain evidence="2">JCM 18053</strain>
    </source>
</reference>
<name>A0ABP9P4I9_9BACT</name>
<evidence type="ECO:0000313" key="1">
    <source>
        <dbReference type="EMBL" id="GAA5140481.1"/>
    </source>
</evidence>